<dbReference type="AlphaFoldDB" id="A0A3M7S728"/>
<dbReference type="Proteomes" id="UP000276133">
    <property type="component" value="Unassembled WGS sequence"/>
</dbReference>
<proteinExistence type="predicted"/>
<gene>
    <name evidence="1" type="ORF">BpHYR1_044219</name>
</gene>
<accession>A0A3M7S728</accession>
<name>A0A3M7S728_BRAPC</name>
<reference evidence="1 2" key="1">
    <citation type="journal article" date="2018" name="Sci. Rep.">
        <title>Genomic signatures of local adaptation to the degree of environmental predictability in rotifers.</title>
        <authorList>
            <person name="Franch-Gras L."/>
            <person name="Hahn C."/>
            <person name="Garcia-Roger E.M."/>
            <person name="Carmona M.J."/>
            <person name="Serra M."/>
            <person name="Gomez A."/>
        </authorList>
    </citation>
    <scope>NUCLEOTIDE SEQUENCE [LARGE SCALE GENOMIC DNA]</scope>
    <source>
        <strain evidence="1">HYR1</strain>
    </source>
</reference>
<evidence type="ECO:0000313" key="1">
    <source>
        <dbReference type="EMBL" id="RNA31408.1"/>
    </source>
</evidence>
<evidence type="ECO:0000313" key="2">
    <source>
        <dbReference type="Proteomes" id="UP000276133"/>
    </source>
</evidence>
<feature type="non-terminal residue" evidence="1">
    <location>
        <position position="242"/>
    </location>
</feature>
<keyword evidence="2" id="KW-1185">Reference proteome</keyword>
<protein>
    <submittedName>
        <fullName evidence="1">Uncharacterized protein</fullName>
    </submittedName>
</protein>
<dbReference type="EMBL" id="REGN01001945">
    <property type="protein sequence ID" value="RNA31408.1"/>
    <property type="molecule type" value="Genomic_DNA"/>
</dbReference>
<comment type="caution">
    <text evidence="1">The sequence shown here is derived from an EMBL/GenBank/DDBJ whole genome shotgun (WGS) entry which is preliminary data.</text>
</comment>
<sequence length="242" mass="27960">MEILIKQNLAIDGHGYECSKKFIKVSTYTNFFGARSSKRSVDIQKLSKLEYGNCEFDENPIENFKWLSTVLTTGYYCRLQKTKIRYKNKILNEICNADNLECNLGDSILIWNREISNLTLLSESENAVHDLLLADSDSIELKTFTMIDKIKEEICNYKLSTIRAFREHKDRFNILYIGFGSLVLYTRDGIIFAPNCSKISSINLNSYSDCSLDPQIKYSENDKVVKGYLTKNNIIRKDNTFN</sequence>
<organism evidence="1 2">
    <name type="scientific">Brachionus plicatilis</name>
    <name type="common">Marine rotifer</name>
    <name type="synonym">Brachionus muelleri</name>
    <dbReference type="NCBI Taxonomy" id="10195"/>
    <lineage>
        <taxon>Eukaryota</taxon>
        <taxon>Metazoa</taxon>
        <taxon>Spiralia</taxon>
        <taxon>Gnathifera</taxon>
        <taxon>Rotifera</taxon>
        <taxon>Eurotatoria</taxon>
        <taxon>Monogononta</taxon>
        <taxon>Pseudotrocha</taxon>
        <taxon>Ploima</taxon>
        <taxon>Brachionidae</taxon>
        <taxon>Brachionus</taxon>
    </lineage>
</organism>